<dbReference type="SMART" id="SM00400">
    <property type="entry name" value="ZnF_CHCC"/>
    <property type="match status" value="1"/>
</dbReference>
<dbReference type="InterPro" id="IPR037068">
    <property type="entry name" value="DNA_primase_core_N_sf"/>
</dbReference>
<dbReference type="EC" id="2.7.7.101" evidence="12"/>
<dbReference type="Pfam" id="PF01807">
    <property type="entry name" value="Zn_ribbon_DnaG"/>
    <property type="match status" value="1"/>
</dbReference>
<dbReference type="GO" id="GO:0003677">
    <property type="term" value="F:DNA binding"/>
    <property type="evidence" value="ECO:0007669"/>
    <property type="project" value="UniProtKB-KW"/>
</dbReference>
<dbReference type="InterPro" id="IPR034151">
    <property type="entry name" value="TOPRIM_DnaG_bac"/>
</dbReference>
<reference evidence="17" key="1">
    <citation type="journal article" date="2010" name="Stand. Genomic Sci.">
        <title>Complete genome sequence of Syntrophothermus lipocalidus type strain (TGB-C1T).</title>
        <authorList>
            <consortium name="US DOE Joint Genome Institute (JGI-PGF)"/>
            <person name="Djao O."/>
            <person name="Zhang X."/>
            <person name="Lucas S."/>
            <person name="Lapidus A."/>
            <person name="Glavina Del Rio T."/>
            <person name="Nolan M."/>
            <person name="Tice H."/>
            <person name="Cheng J."/>
            <person name="Han C."/>
            <person name="Tapia R."/>
            <person name="Goodwin L."/>
            <person name="Pitluck S."/>
            <person name="Liolios K."/>
            <person name="Ivanova N."/>
            <person name="Mavromatis K."/>
            <person name="Mikhailova N."/>
            <person name="Ovchinnikova G."/>
            <person name="Pati A."/>
            <person name="Brambilla E."/>
            <person name="Chen A."/>
            <person name="Palaniappan K."/>
            <person name="Land M."/>
            <person name="Hauser L."/>
            <person name="Chang Y."/>
            <person name="Jeffries C."/>
            <person name="Rohde M."/>
            <person name="Sikorski J."/>
            <person name="Spring S."/>
            <person name="Goker M."/>
            <person name="Detter J."/>
            <person name="Woyke T."/>
            <person name="Bristow J."/>
            <person name="Eisen J."/>
            <person name="Markowitz V."/>
            <person name="Hugenholtz P."/>
            <person name="Kyrpides N."/>
            <person name="Klenk H."/>
        </authorList>
    </citation>
    <scope>NUCLEOTIDE SEQUENCE [LARGE SCALE GENOMIC DNA]</scope>
    <source>
        <strain evidence="17">DSM 12680 / TGB-C1</strain>
    </source>
</reference>
<keyword evidence="11 12" id="KW-0804">Transcription</keyword>
<dbReference type="Gene3D" id="3.40.1360.10">
    <property type="match status" value="1"/>
</dbReference>
<dbReference type="Pfam" id="PF13155">
    <property type="entry name" value="Toprim_2"/>
    <property type="match status" value="1"/>
</dbReference>
<evidence type="ECO:0000256" key="13">
    <source>
        <dbReference type="PIRNR" id="PIRNR002811"/>
    </source>
</evidence>
<dbReference type="GO" id="GO:0000428">
    <property type="term" value="C:DNA-directed RNA polymerase complex"/>
    <property type="evidence" value="ECO:0007669"/>
    <property type="project" value="UniProtKB-KW"/>
</dbReference>
<keyword evidence="8 12" id="KW-0862">Zinc</keyword>
<evidence type="ECO:0000256" key="12">
    <source>
        <dbReference type="HAMAP-Rule" id="MF_00974"/>
    </source>
</evidence>
<dbReference type="FunFam" id="3.90.580.10:FF:000001">
    <property type="entry name" value="DNA primase"/>
    <property type="match status" value="1"/>
</dbReference>
<dbReference type="GO" id="GO:0003899">
    <property type="term" value="F:DNA-directed RNA polymerase activity"/>
    <property type="evidence" value="ECO:0007669"/>
    <property type="project" value="UniProtKB-UniRule"/>
</dbReference>
<proteinExistence type="inferred from homology"/>
<comment type="function">
    <text evidence="12 13">RNA polymerase that catalyzes the synthesis of short RNA molecules used as primers for DNA polymerase during DNA replication.</text>
</comment>
<comment type="domain">
    <text evidence="12">Contains an N-terminal zinc-binding domain, a central core domain that contains the primase activity, and a C-terminal DnaB-binding domain.</text>
</comment>
<dbReference type="InterPro" id="IPR016136">
    <property type="entry name" value="DNA_helicase_N/primase_C"/>
</dbReference>
<dbReference type="InterPro" id="IPR030846">
    <property type="entry name" value="DnaG_bac"/>
</dbReference>
<accession>D7CNU5</accession>
<dbReference type="InterPro" id="IPR006295">
    <property type="entry name" value="DNA_primase_DnaG"/>
</dbReference>
<evidence type="ECO:0000256" key="5">
    <source>
        <dbReference type="ARBA" id="ARBA00022705"/>
    </source>
</evidence>
<dbReference type="SMART" id="SM00493">
    <property type="entry name" value="TOPRIM"/>
    <property type="match status" value="1"/>
</dbReference>
<comment type="similarity">
    <text evidence="12 13">Belongs to the DnaG primase family.</text>
</comment>
<sequence>MNEQLLRTIEDRIDIVELVSESTDLVRKGSRYWGLCPFHSEKTPSFSVSAEKRLFYCFGCHVGGNIFTFVMKRDNLSFKEAVEVLAAKAGIEYVPKSDGAKKRKRDEERIIEMNELAAAYYHQLLKSDKGARARRYLEERGVDWETAVAFQLGYAPDEWRGLLEYLISRGYSGPQLVASGLIKRSPVKDSYYDVFRDRVIFPIRNKSGTVVGMGGRSLNPADIPKYLNTPETAVFSKRDNLYGLFQARDHVRRLNEAILVEGYMDCIMLHQYGIRQAVASLGTAFTIEQARLLRGYTERVVLIYDGDQAGQREALRAAELMSKEGLKVEVVVLPEDQDPDEYIMVKGKEEFLQYIKNNKKNPMEFKLDFKLRDVEGQSLVEKLAVLHETFCDLQQVESLLELENHLAFVARKLELPENAVRREFRVWQRKTRSIGIIRNRNSINRYNKGDKEKFASPEFQVRLLAKMVNDENTFKRVFETCGTKFFTDPGLRKAAALFQEKGSFHHGQLIAEAVHNLPELAATLARVEMVEEENWPSDHEVEKFIREVKRRKMERKWQRLLTEIEAQKNKGDFYDILRLILETDHHLRIQEGGEL</sequence>
<gene>
    <name evidence="12" type="primary">dnaG</name>
    <name evidence="16" type="ordered locus">Slip_1621</name>
</gene>
<keyword evidence="9" id="KW-0460">Magnesium</keyword>
<dbReference type="PROSITE" id="PS50880">
    <property type="entry name" value="TOPRIM"/>
    <property type="match status" value="1"/>
</dbReference>
<evidence type="ECO:0000256" key="11">
    <source>
        <dbReference type="ARBA" id="ARBA00023163"/>
    </source>
</evidence>
<dbReference type="FunFam" id="3.40.1360.10:FF:000002">
    <property type="entry name" value="DNA primase"/>
    <property type="match status" value="1"/>
</dbReference>
<dbReference type="GO" id="GO:1990077">
    <property type="term" value="C:primosome complex"/>
    <property type="evidence" value="ECO:0007669"/>
    <property type="project" value="UniProtKB-KW"/>
</dbReference>
<feature type="domain" description="Toprim" evidence="15">
    <location>
        <begin position="255"/>
        <end position="336"/>
    </location>
</feature>
<evidence type="ECO:0000259" key="15">
    <source>
        <dbReference type="PROSITE" id="PS50880"/>
    </source>
</evidence>
<dbReference type="STRING" id="643648.Slip_1621"/>
<comment type="subunit">
    <text evidence="12">Monomer. Interacts with DnaB.</text>
</comment>
<dbReference type="InterPro" id="IPR013264">
    <property type="entry name" value="DNAG_N"/>
</dbReference>
<dbReference type="AlphaFoldDB" id="D7CNU5"/>
<evidence type="ECO:0000313" key="16">
    <source>
        <dbReference type="EMBL" id="ADI02380.1"/>
    </source>
</evidence>
<dbReference type="InterPro" id="IPR006171">
    <property type="entry name" value="TOPRIM_dom"/>
</dbReference>
<reference evidence="16 17" key="2">
    <citation type="journal article" date="2010" name="Stand. Genomic Sci.">
        <title>Complete genome sequence of Syntrophothermus lipocalidus type strain (TGB-C1).</title>
        <authorList>
            <person name="Djao O.D."/>
            <person name="Zhang X."/>
            <person name="Lucas S."/>
            <person name="Lapidus A."/>
            <person name="Del Rio T.G."/>
            <person name="Nolan M."/>
            <person name="Tice H."/>
            <person name="Cheng J.F."/>
            <person name="Han C."/>
            <person name="Tapia R."/>
            <person name="Goodwin L."/>
            <person name="Pitluck S."/>
            <person name="Liolios K."/>
            <person name="Ivanova N."/>
            <person name="Mavromatis K."/>
            <person name="Mikhailova N."/>
            <person name="Ovchinnikova G."/>
            <person name="Pati A."/>
            <person name="Brambilla E."/>
            <person name="Chen A."/>
            <person name="Palaniappan K."/>
            <person name="Land M."/>
            <person name="Hauser L."/>
            <person name="Chang Y.J."/>
            <person name="Jeffries C.D."/>
            <person name="Rohde M."/>
            <person name="Sikorski J."/>
            <person name="Spring S."/>
            <person name="Goker M."/>
            <person name="Detter J.C."/>
            <person name="Woyke T."/>
            <person name="Bristow J."/>
            <person name="Eisen J.A."/>
            <person name="Markowitz V."/>
            <person name="Hugenholtz P."/>
            <person name="Kyrpides N.C."/>
            <person name="Klenk H.P."/>
        </authorList>
    </citation>
    <scope>NUCLEOTIDE SEQUENCE [LARGE SCALE GENOMIC DNA]</scope>
    <source>
        <strain evidence="17">DSM 12680 / TGB-C1</strain>
    </source>
</reference>
<dbReference type="HOGENOM" id="CLU_013501_3_3_9"/>
<dbReference type="InterPro" id="IPR002694">
    <property type="entry name" value="Znf_CHC2"/>
</dbReference>
<evidence type="ECO:0000256" key="7">
    <source>
        <dbReference type="ARBA" id="ARBA00022771"/>
    </source>
</evidence>
<dbReference type="EMBL" id="CP002048">
    <property type="protein sequence ID" value="ADI02380.1"/>
    <property type="molecule type" value="Genomic_DNA"/>
</dbReference>
<dbReference type="InterPro" id="IPR036977">
    <property type="entry name" value="DNA_primase_Znf_CHC2"/>
</dbReference>
<keyword evidence="4 12" id="KW-0548">Nucleotidyltransferase</keyword>
<dbReference type="PIRSF" id="PIRSF002811">
    <property type="entry name" value="DnaG"/>
    <property type="match status" value="1"/>
</dbReference>
<dbReference type="KEGG" id="slp:Slip_1621"/>
<dbReference type="HAMAP" id="MF_00974">
    <property type="entry name" value="DNA_primase_DnaG"/>
    <property type="match status" value="1"/>
</dbReference>
<dbReference type="RefSeq" id="WP_013175782.1">
    <property type="nucleotide sequence ID" value="NC_014220.1"/>
</dbReference>
<dbReference type="InterPro" id="IPR050219">
    <property type="entry name" value="DnaG_primase"/>
</dbReference>
<dbReference type="Gene3D" id="1.10.860.10">
    <property type="entry name" value="DNAb Helicase, Chain A"/>
    <property type="match status" value="1"/>
</dbReference>
<keyword evidence="1 12" id="KW-0240">DNA-directed RNA polymerase</keyword>
<evidence type="ECO:0000256" key="9">
    <source>
        <dbReference type="ARBA" id="ARBA00022842"/>
    </source>
</evidence>
<evidence type="ECO:0000256" key="4">
    <source>
        <dbReference type="ARBA" id="ARBA00022695"/>
    </source>
</evidence>
<evidence type="ECO:0000256" key="1">
    <source>
        <dbReference type="ARBA" id="ARBA00022478"/>
    </source>
</evidence>
<evidence type="ECO:0000256" key="3">
    <source>
        <dbReference type="ARBA" id="ARBA00022679"/>
    </source>
</evidence>
<keyword evidence="17" id="KW-1185">Reference proteome</keyword>
<dbReference type="GO" id="GO:0006269">
    <property type="term" value="P:DNA replication, synthesis of primer"/>
    <property type="evidence" value="ECO:0007669"/>
    <property type="project" value="UniProtKB-UniRule"/>
</dbReference>
<dbReference type="OrthoDB" id="9803773at2"/>
<keyword evidence="5 12" id="KW-0235">DNA replication</keyword>
<dbReference type="GO" id="GO:0005737">
    <property type="term" value="C:cytoplasm"/>
    <property type="evidence" value="ECO:0007669"/>
    <property type="project" value="TreeGrafter"/>
</dbReference>
<dbReference type="FunFam" id="3.90.980.10:FF:000001">
    <property type="entry name" value="DNA primase"/>
    <property type="match status" value="1"/>
</dbReference>
<dbReference type="CDD" id="cd03364">
    <property type="entry name" value="TOPRIM_DnaG_primases"/>
    <property type="match status" value="1"/>
</dbReference>
<dbReference type="Gene3D" id="3.90.580.10">
    <property type="entry name" value="Zinc finger, CHC2-type domain"/>
    <property type="match status" value="1"/>
</dbReference>
<keyword evidence="6 12" id="KW-0479">Metal-binding</keyword>
<keyword evidence="10 12" id="KW-0238">DNA-binding</keyword>
<comment type="catalytic activity">
    <reaction evidence="12">
        <text>ssDNA + n NTP = ssDNA/pppN(pN)n-1 hybrid + (n-1) diphosphate.</text>
        <dbReference type="EC" id="2.7.7.101"/>
    </reaction>
</comment>
<evidence type="ECO:0000256" key="6">
    <source>
        <dbReference type="ARBA" id="ARBA00022723"/>
    </source>
</evidence>
<dbReference type="Gene3D" id="3.90.980.10">
    <property type="entry name" value="DNA primase, catalytic core, N-terminal domain"/>
    <property type="match status" value="1"/>
</dbReference>
<organism evidence="16 17">
    <name type="scientific">Syntrophothermus lipocalidus (strain DSM 12680 / TGB-C1)</name>
    <dbReference type="NCBI Taxonomy" id="643648"/>
    <lineage>
        <taxon>Bacteria</taxon>
        <taxon>Bacillati</taxon>
        <taxon>Bacillota</taxon>
        <taxon>Clostridia</taxon>
        <taxon>Eubacteriales</taxon>
        <taxon>Syntrophomonadaceae</taxon>
        <taxon>Syntrophothermus</taxon>
    </lineage>
</organism>
<evidence type="ECO:0000313" key="17">
    <source>
        <dbReference type="Proteomes" id="UP000000378"/>
    </source>
</evidence>
<keyword evidence="2 12" id="KW-0639">Primosome</keyword>
<evidence type="ECO:0000256" key="10">
    <source>
        <dbReference type="ARBA" id="ARBA00023125"/>
    </source>
</evidence>
<evidence type="ECO:0000256" key="14">
    <source>
        <dbReference type="PIRSR" id="PIRSR002811-1"/>
    </source>
</evidence>
<dbReference type="GO" id="GO:0008270">
    <property type="term" value="F:zinc ion binding"/>
    <property type="evidence" value="ECO:0007669"/>
    <property type="project" value="UniProtKB-UniRule"/>
</dbReference>
<protein>
    <recommendedName>
        <fullName evidence="12 13">DNA primase</fullName>
        <ecNumber evidence="12">2.7.7.101</ecNumber>
    </recommendedName>
</protein>
<dbReference type="PANTHER" id="PTHR30313">
    <property type="entry name" value="DNA PRIMASE"/>
    <property type="match status" value="1"/>
</dbReference>
<name>D7CNU5_SYNLT</name>
<feature type="zinc finger region" description="CHC2-type" evidence="12 14">
    <location>
        <begin position="36"/>
        <end position="60"/>
    </location>
</feature>
<dbReference type="SUPFAM" id="SSF56731">
    <property type="entry name" value="DNA primase core"/>
    <property type="match status" value="1"/>
</dbReference>
<keyword evidence="7 12" id="KW-0863">Zinc-finger</keyword>
<evidence type="ECO:0000256" key="2">
    <source>
        <dbReference type="ARBA" id="ARBA00022515"/>
    </source>
</evidence>
<keyword evidence="3 12" id="KW-0808">Transferase</keyword>
<dbReference type="PANTHER" id="PTHR30313:SF2">
    <property type="entry name" value="DNA PRIMASE"/>
    <property type="match status" value="1"/>
</dbReference>
<dbReference type="Pfam" id="PF08275">
    <property type="entry name" value="DNAG_N"/>
    <property type="match status" value="1"/>
</dbReference>
<comment type="cofactor">
    <cofactor evidence="12 13 14">
        <name>Zn(2+)</name>
        <dbReference type="ChEBI" id="CHEBI:29105"/>
    </cofactor>
    <text evidence="12 13 14">Binds 1 zinc ion per monomer.</text>
</comment>
<dbReference type="SUPFAM" id="SSF57783">
    <property type="entry name" value="Zinc beta-ribbon"/>
    <property type="match status" value="1"/>
</dbReference>
<dbReference type="Proteomes" id="UP000000378">
    <property type="component" value="Chromosome"/>
</dbReference>
<dbReference type="NCBIfam" id="TIGR01391">
    <property type="entry name" value="dnaG"/>
    <property type="match status" value="1"/>
</dbReference>
<evidence type="ECO:0000256" key="8">
    <source>
        <dbReference type="ARBA" id="ARBA00022833"/>
    </source>
</evidence>
<dbReference type="eggNOG" id="COG0358">
    <property type="taxonomic scope" value="Bacteria"/>
</dbReference>